<comment type="caution">
    <text evidence="10">The sequence shown here is derived from an EMBL/GenBank/DDBJ whole genome shotgun (WGS) entry which is preliminary data.</text>
</comment>
<dbReference type="PROSITE" id="PS50005">
    <property type="entry name" value="TPR"/>
    <property type="match status" value="2"/>
</dbReference>
<gene>
    <name evidence="10" type="ORF">ACFSM5_07395</name>
</gene>
<dbReference type="Pfam" id="PF14559">
    <property type="entry name" value="TPR_19"/>
    <property type="match status" value="1"/>
</dbReference>
<dbReference type="EC" id="2.4.1.255" evidence="3"/>
<dbReference type="InterPro" id="IPR051939">
    <property type="entry name" value="Glycosyltr_41/O-GlcNAc_trsf"/>
</dbReference>
<dbReference type="Gene3D" id="3.40.50.11380">
    <property type="match status" value="1"/>
</dbReference>
<feature type="domain" description="O-GlcNAc transferase C-terminal" evidence="9">
    <location>
        <begin position="532"/>
        <end position="711"/>
    </location>
</feature>
<keyword evidence="11" id="KW-1185">Reference proteome</keyword>
<dbReference type="SMART" id="SM00028">
    <property type="entry name" value="TPR"/>
    <property type="match status" value="5"/>
</dbReference>
<dbReference type="EMBL" id="JBHUIP010000005">
    <property type="protein sequence ID" value="MFD2262708.1"/>
    <property type="molecule type" value="Genomic_DNA"/>
</dbReference>
<dbReference type="Gene3D" id="1.25.40.10">
    <property type="entry name" value="Tetratricopeptide repeat domain"/>
    <property type="match status" value="3"/>
</dbReference>
<proteinExistence type="inferred from homology"/>
<dbReference type="RefSeq" id="WP_379875672.1">
    <property type="nucleotide sequence ID" value="NZ_JBHUIP010000005.1"/>
</dbReference>
<dbReference type="InterPro" id="IPR011990">
    <property type="entry name" value="TPR-like_helical_dom_sf"/>
</dbReference>
<keyword evidence="6" id="KW-0677">Repeat</keyword>
<comment type="pathway">
    <text evidence="1">Protein modification; protein glycosylation.</text>
</comment>
<feature type="repeat" description="TPR" evidence="8">
    <location>
        <begin position="8"/>
        <end position="41"/>
    </location>
</feature>
<dbReference type="Pfam" id="PF13432">
    <property type="entry name" value="TPR_16"/>
    <property type="match status" value="2"/>
</dbReference>
<feature type="domain" description="O-GlcNAc transferase C-terminal" evidence="9">
    <location>
        <begin position="362"/>
        <end position="514"/>
    </location>
</feature>
<evidence type="ECO:0000256" key="5">
    <source>
        <dbReference type="ARBA" id="ARBA00022679"/>
    </source>
</evidence>
<dbReference type="SUPFAM" id="SSF48452">
    <property type="entry name" value="TPR-like"/>
    <property type="match status" value="1"/>
</dbReference>
<evidence type="ECO:0000313" key="10">
    <source>
        <dbReference type="EMBL" id="MFD2262708.1"/>
    </source>
</evidence>
<dbReference type="InterPro" id="IPR029489">
    <property type="entry name" value="OGT/SEC/SPY_C"/>
</dbReference>
<evidence type="ECO:0000256" key="4">
    <source>
        <dbReference type="ARBA" id="ARBA00022676"/>
    </source>
</evidence>
<feature type="repeat" description="TPR" evidence="8">
    <location>
        <begin position="42"/>
        <end position="75"/>
    </location>
</feature>
<dbReference type="Proteomes" id="UP001597295">
    <property type="component" value="Unassembled WGS sequence"/>
</dbReference>
<dbReference type="InterPro" id="IPR019734">
    <property type="entry name" value="TPR_rpt"/>
</dbReference>
<accession>A0ABW5DNK6</accession>
<evidence type="ECO:0000259" key="9">
    <source>
        <dbReference type="Pfam" id="PF13844"/>
    </source>
</evidence>
<evidence type="ECO:0000256" key="8">
    <source>
        <dbReference type="PROSITE-ProRule" id="PRU00339"/>
    </source>
</evidence>
<evidence type="ECO:0000256" key="7">
    <source>
        <dbReference type="ARBA" id="ARBA00022803"/>
    </source>
</evidence>
<dbReference type="Pfam" id="PF13844">
    <property type="entry name" value="Glyco_transf_41"/>
    <property type="match status" value="2"/>
</dbReference>
<evidence type="ECO:0000256" key="1">
    <source>
        <dbReference type="ARBA" id="ARBA00004922"/>
    </source>
</evidence>
<evidence type="ECO:0000256" key="2">
    <source>
        <dbReference type="ARBA" id="ARBA00005386"/>
    </source>
</evidence>
<dbReference type="Gene3D" id="3.40.50.2000">
    <property type="entry name" value="Glycogen Phosphorylase B"/>
    <property type="match status" value="1"/>
</dbReference>
<keyword evidence="5" id="KW-0808">Transferase</keyword>
<keyword evidence="7 8" id="KW-0802">TPR repeat</keyword>
<comment type="similarity">
    <text evidence="2">Belongs to the glycosyltransferase 41 family. O-GlcNAc transferase subfamily.</text>
</comment>
<dbReference type="PANTHER" id="PTHR44835:SF1">
    <property type="entry name" value="PROTEIN O-GLCNAC TRANSFERASE"/>
    <property type="match status" value="1"/>
</dbReference>
<protein>
    <recommendedName>
        <fullName evidence="3">protein O-GlcNAc transferase</fullName>
        <ecNumber evidence="3">2.4.1.255</ecNumber>
    </recommendedName>
</protein>
<evidence type="ECO:0000256" key="6">
    <source>
        <dbReference type="ARBA" id="ARBA00022737"/>
    </source>
</evidence>
<reference evidence="11" key="1">
    <citation type="journal article" date="2019" name="Int. J. Syst. Evol. Microbiol.">
        <title>The Global Catalogue of Microorganisms (GCM) 10K type strain sequencing project: providing services to taxonomists for standard genome sequencing and annotation.</title>
        <authorList>
            <consortium name="The Broad Institute Genomics Platform"/>
            <consortium name="The Broad Institute Genome Sequencing Center for Infectious Disease"/>
            <person name="Wu L."/>
            <person name="Ma J."/>
        </authorList>
    </citation>
    <scope>NUCLEOTIDE SEQUENCE [LARGE SCALE GENOMIC DNA]</scope>
    <source>
        <strain evidence="11">CGMCC 1.19062</strain>
    </source>
</reference>
<dbReference type="PANTHER" id="PTHR44835">
    <property type="entry name" value="UDP-N-ACETYLGLUCOSAMINE--PEPTIDE N-ACETYLGLUCOSAMINYLTRANSFERASE SPINDLY-RELATED"/>
    <property type="match status" value="1"/>
</dbReference>
<organism evidence="10 11">
    <name type="scientific">Lacibacterium aquatile</name>
    <dbReference type="NCBI Taxonomy" id="1168082"/>
    <lineage>
        <taxon>Bacteria</taxon>
        <taxon>Pseudomonadati</taxon>
        <taxon>Pseudomonadota</taxon>
        <taxon>Alphaproteobacteria</taxon>
        <taxon>Rhodospirillales</taxon>
        <taxon>Rhodospirillaceae</taxon>
    </lineage>
</organism>
<keyword evidence="4" id="KW-0328">Glycosyltransferase</keyword>
<dbReference type="SUPFAM" id="SSF53756">
    <property type="entry name" value="UDP-Glycosyltransferase/glycogen phosphorylase"/>
    <property type="match status" value="1"/>
</dbReference>
<sequence>MTTHQDPAVALFQIAQLHHRAGQLDQAVDAYETLLGINPDNPDALQYLGLIHLQREQPEEAEGLFLRALELAPNDPTVRYHWALCLERLGRAKGVYEVLNGIIKDTPLYIEAHRKKALMLLAFKIPHEALEAAQDALKLFPDDFDLHVLLIEAYNLTGQIDSAMSAAREALERWPDDRRLLLAYTDSVIVLEQFDQAIPKLQAAWQRYPDDIEIALQYCRLLDGKRQFPMMLEVLKPWIDKEDMGYEPVVLYLYARALEGAGRAAEAIESLERAAEASPENPSLRNSLGALLVETGDFARGSEHMREASIAAKEPILYSNYLFTSQYDPSLTALDLRARHEGFHQVVANYDPDLKREFANVPDPNRKIRIGLVTADLAHHPVGFFTLSWLARHNRDRFEVFAYSGRRREDHITKEIRYAADHWIRTDRMLQMELCQRILDDKIDIAFDLSGHTAGNRLEVLALRPAPVQATWAGYVGTTGMAEMDWIIADRYHIPPELEHTHRERIMRMPDGYICYEPNPRSPTVGPLPALGNGYVTFGSFNNVRKLSAACVALFARVLKAVPDSKLFLKYKGMASDVNIKRLGAAFEAHGISRDRLILEEGGSPMDMLFGYHKVDICLDTMPYSGGLTTCEALWMGTPVITLPGDRFCSRHSYSHLSNAGASECIASSEEEYVAIAKGFADDLERLANFRYGIRERMAASPLCDPDRFAENFEQALIKMWHDWCAKQAA</sequence>
<evidence type="ECO:0000313" key="11">
    <source>
        <dbReference type="Proteomes" id="UP001597295"/>
    </source>
</evidence>
<evidence type="ECO:0000256" key="3">
    <source>
        <dbReference type="ARBA" id="ARBA00011970"/>
    </source>
</evidence>
<name>A0ABW5DNK6_9PROT</name>